<evidence type="ECO:0000256" key="2">
    <source>
        <dbReference type="ARBA" id="ARBA00022723"/>
    </source>
</evidence>
<dbReference type="GO" id="GO:0005975">
    <property type="term" value="P:carbohydrate metabolic process"/>
    <property type="evidence" value="ECO:0007669"/>
    <property type="project" value="InterPro"/>
</dbReference>
<evidence type="ECO:0000256" key="5">
    <source>
        <dbReference type="ARBA" id="ARBA00023277"/>
    </source>
</evidence>
<keyword evidence="5" id="KW-0119">Carbohydrate metabolism</keyword>
<reference evidence="6 7" key="1">
    <citation type="submission" date="2018-01" db="EMBL/GenBank/DDBJ databases">
        <title>The draft genome sequence of Halioglobus japonicus S1-36.</title>
        <authorList>
            <person name="Du Z.-J."/>
            <person name="Shi M.-J."/>
        </authorList>
    </citation>
    <scope>NUCLEOTIDE SEQUENCE [LARGE SCALE GENOMIC DNA]</scope>
    <source>
        <strain evidence="6 7">S1-36</strain>
    </source>
</reference>
<protein>
    <submittedName>
        <fullName evidence="6">ChbG/HpnK family deacetylase</fullName>
    </submittedName>
</protein>
<dbReference type="GO" id="GO:0016787">
    <property type="term" value="F:hydrolase activity"/>
    <property type="evidence" value="ECO:0007669"/>
    <property type="project" value="UniProtKB-KW"/>
</dbReference>
<keyword evidence="7" id="KW-1185">Reference proteome</keyword>
<dbReference type="GO" id="GO:0046872">
    <property type="term" value="F:metal ion binding"/>
    <property type="evidence" value="ECO:0007669"/>
    <property type="project" value="UniProtKB-KW"/>
</dbReference>
<evidence type="ECO:0000256" key="3">
    <source>
        <dbReference type="ARBA" id="ARBA00022801"/>
    </source>
</evidence>
<dbReference type="Proteomes" id="UP000235162">
    <property type="component" value="Unassembled WGS sequence"/>
</dbReference>
<keyword evidence="3" id="KW-0378">Hydrolase</keyword>
<dbReference type="GO" id="GO:0019213">
    <property type="term" value="F:deacetylase activity"/>
    <property type="evidence" value="ECO:0007669"/>
    <property type="project" value="TreeGrafter"/>
</dbReference>
<name>A0AAP8MBL6_9GAMM</name>
<dbReference type="InterPro" id="IPR006879">
    <property type="entry name" value="YdjC-like"/>
</dbReference>
<comment type="caution">
    <text evidence="6">The sequence shown here is derived from an EMBL/GenBank/DDBJ whole genome shotgun (WGS) entry which is preliminary data.</text>
</comment>
<organism evidence="6 7">
    <name type="scientific">Halioglobus japonicus</name>
    <dbReference type="NCBI Taxonomy" id="930805"/>
    <lineage>
        <taxon>Bacteria</taxon>
        <taxon>Pseudomonadati</taxon>
        <taxon>Pseudomonadota</taxon>
        <taxon>Gammaproteobacteria</taxon>
        <taxon>Cellvibrionales</taxon>
        <taxon>Halieaceae</taxon>
        <taxon>Halioglobus</taxon>
    </lineage>
</organism>
<comment type="cofactor">
    <cofactor evidence="1">
        <name>Mg(2+)</name>
        <dbReference type="ChEBI" id="CHEBI:18420"/>
    </cofactor>
</comment>
<dbReference type="AlphaFoldDB" id="A0AAP8MBL6"/>
<accession>A0AAP8MBL6</accession>
<sequence length="308" mass="34290">MASFFARRPIARLCRVPGLYSKIRRKNSLSELIINADDFGLCDGVNDAIVELFELGVLTSTTLMVNADSTLSAVTIAEKNPNLGVGLHFNLTLGKAVAPANELDGLVDSDGYFYPRSKLLKRLAARSVQAEQISLELESQYQRMLSFGLKPTHIDSHQHLHVYPLVFDVLANFCASKYLPIRMPWVAHSPSNRLSLPKRAKRGILSSANSWNARRWDGKLKWNDALCSVFDIARRPSLVTVGDYAALIGEQPGGVVELMVHPATNLQDIGSLTRIGEVSLQEWTVMRTPEFRRMLVDSGLRLRSFRGL</sequence>
<dbReference type="PANTHER" id="PTHR31609:SF1">
    <property type="entry name" value="CARBOHYDRATE DEACETYLASE"/>
    <property type="match status" value="1"/>
</dbReference>
<dbReference type="InterPro" id="IPR011330">
    <property type="entry name" value="Glyco_hydro/deAcase_b/a-brl"/>
</dbReference>
<evidence type="ECO:0000313" key="6">
    <source>
        <dbReference type="EMBL" id="PLW84790.1"/>
    </source>
</evidence>
<dbReference type="SUPFAM" id="SSF88713">
    <property type="entry name" value="Glycoside hydrolase/deacetylase"/>
    <property type="match status" value="1"/>
</dbReference>
<evidence type="ECO:0000256" key="1">
    <source>
        <dbReference type="ARBA" id="ARBA00001946"/>
    </source>
</evidence>
<gene>
    <name evidence="6" type="ORF">C0029_17475</name>
</gene>
<dbReference type="Pfam" id="PF04794">
    <property type="entry name" value="YdjC"/>
    <property type="match status" value="1"/>
</dbReference>
<dbReference type="EMBL" id="PKUR01000005">
    <property type="protein sequence ID" value="PLW84790.1"/>
    <property type="molecule type" value="Genomic_DNA"/>
</dbReference>
<keyword evidence="4" id="KW-0460">Magnesium</keyword>
<dbReference type="PANTHER" id="PTHR31609">
    <property type="entry name" value="YDJC DEACETYLASE FAMILY MEMBER"/>
    <property type="match status" value="1"/>
</dbReference>
<evidence type="ECO:0000256" key="4">
    <source>
        <dbReference type="ARBA" id="ARBA00022842"/>
    </source>
</evidence>
<keyword evidence="2" id="KW-0479">Metal-binding</keyword>
<evidence type="ECO:0000313" key="7">
    <source>
        <dbReference type="Proteomes" id="UP000235162"/>
    </source>
</evidence>
<dbReference type="Gene3D" id="3.20.20.370">
    <property type="entry name" value="Glycoside hydrolase/deacetylase"/>
    <property type="match status" value="1"/>
</dbReference>
<proteinExistence type="predicted"/>